<keyword evidence="6" id="KW-0315">Glutamine amidotransferase</keyword>
<feature type="domain" description="CobQ/CobB/MinD/ParA nucleotide binding" evidence="7">
    <location>
        <begin position="4"/>
        <end position="184"/>
    </location>
</feature>
<dbReference type="CDD" id="cd03130">
    <property type="entry name" value="GATase1_CobB"/>
    <property type="match status" value="1"/>
</dbReference>
<dbReference type="Pfam" id="PF07685">
    <property type="entry name" value="GATase_3"/>
    <property type="match status" value="1"/>
</dbReference>
<evidence type="ECO:0000256" key="3">
    <source>
        <dbReference type="ARBA" id="ARBA00022741"/>
    </source>
</evidence>
<accession>A0A1M5Y3Z1</accession>
<evidence type="ECO:0000256" key="2">
    <source>
        <dbReference type="ARBA" id="ARBA00022598"/>
    </source>
</evidence>
<keyword evidence="5" id="KW-0460">Magnesium</keyword>
<dbReference type="Proteomes" id="UP000184389">
    <property type="component" value="Unassembled WGS sequence"/>
</dbReference>
<dbReference type="OrthoDB" id="9764035at2"/>
<evidence type="ECO:0000259" key="7">
    <source>
        <dbReference type="Pfam" id="PF01656"/>
    </source>
</evidence>
<dbReference type="SUPFAM" id="SSF52317">
    <property type="entry name" value="Class I glutamine amidotransferase-like"/>
    <property type="match status" value="1"/>
</dbReference>
<reference evidence="9 10" key="1">
    <citation type="submission" date="2016-11" db="EMBL/GenBank/DDBJ databases">
        <authorList>
            <person name="Jaros S."/>
            <person name="Januszkiewicz K."/>
            <person name="Wedrychowicz H."/>
        </authorList>
    </citation>
    <scope>NUCLEOTIDE SEQUENCE [LARGE SCALE GENOMIC DNA]</scope>
    <source>
        <strain evidence="9 10">DSM 13106</strain>
    </source>
</reference>
<dbReference type="NCBIfam" id="NF002204">
    <property type="entry name" value="PRK01077.1"/>
    <property type="match status" value="1"/>
</dbReference>
<keyword evidence="10" id="KW-1185">Reference proteome</keyword>
<dbReference type="InterPro" id="IPR002586">
    <property type="entry name" value="CobQ/CobB/MinD/ParA_Nub-bd_dom"/>
</dbReference>
<dbReference type="Gene3D" id="3.40.50.300">
    <property type="entry name" value="P-loop containing nucleotide triphosphate hydrolases"/>
    <property type="match status" value="2"/>
</dbReference>
<dbReference type="SUPFAM" id="SSF52540">
    <property type="entry name" value="P-loop containing nucleoside triphosphate hydrolases"/>
    <property type="match status" value="1"/>
</dbReference>
<sequence>MKSIMISAPSSGSGKTIITLGIVRALKKRGLNVCCYKTGPDYIDKKFLELASGSAAGNLDIHLMGMDGIERSLSMGNGEVAVVEGAMGYFDGIYNTFENSSYDISRKLNINTILVYTPKGEMFSAIPKIKGMVDFQDSNIVGVILNKVRKDIYALMKEQIEKYIGVKVLGFVEEDRELKINSRHLGLVQGEEIENIDELIEKASVQIENNVDLDSLIASMSQVATKEYVYPTKRDVVVAIAYDKAFSFYYRENLNLFENTTEVAYFSPIKDKQIPKCDLLYLGGGYPEVFSEFLSKNIEMRKSIKKFAESGGHIYAECGGFMYLMSDIEGHKMCGVFNGTSKMTDKLQRFGYINIELMKDCILGKKGDVLTGHEFHKSMIQIDKEEVYSITKPMSSKRWNCGYIYKNVLAGYPHINFLGNMNAFLNLLDIVEKEKLKCM</sequence>
<dbReference type="Pfam" id="PF01656">
    <property type="entry name" value="CbiA"/>
    <property type="match status" value="1"/>
</dbReference>
<comment type="cofactor">
    <cofactor evidence="1">
        <name>Mg(2+)</name>
        <dbReference type="ChEBI" id="CHEBI:18420"/>
    </cofactor>
</comment>
<dbReference type="InterPro" id="IPR004484">
    <property type="entry name" value="CbiA/CobB_synth"/>
</dbReference>
<evidence type="ECO:0000256" key="6">
    <source>
        <dbReference type="ARBA" id="ARBA00022962"/>
    </source>
</evidence>
<evidence type="ECO:0000259" key="8">
    <source>
        <dbReference type="Pfam" id="PF07685"/>
    </source>
</evidence>
<protein>
    <submittedName>
        <fullName evidence="9">Cobyrinic acid a,c-diamide synthase</fullName>
    </submittedName>
</protein>
<dbReference type="InterPro" id="IPR029062">
    <property type="entry name" value="Class_I_gatase-like"/>
</dbReference>
<organism evidence="9 10">
    <name type="scientific">Sporanaerobacter acetigenes DSM 13106</name>
    <dbReference type="NCBI Taxonomy" id="1123281"/>
    <lineage>
        <taxon>Bacteria</taxon>
        <taxon>Bacillati</taxon>
        <taxon>Bacillota</taxon>
        <taxon>Tissierellia</taxon>
        <taxon>Tissierellales</taxon>
        <taxon>Sporanaerobacteraceae</taxon>
        <taxon>Sporanaerobacter</taxon>
    </lineage>
</organism>
<dbReference type="PANTHER" id="PTHR43873:SF1">
    <property type="entry name" value="COBYRINATE A,C-DIAMIDE SYNTHASE"/>
    <property type="match status" value="1"/>
</dbReference>
<dbReference type="PROSITE" id="PS51274">
    <property type="entry name" value="GATASE_COBBQ"/>
    <property type="match status" value="1"/>
</dbReference>
<evidence type="ECO:0000256" key="1">
    <source>
        <dbReference type="ARBA" id="ARBA00001946"/>
    </source>
</evidence>
<dbReference type="GO" id="GO:0042242">
    <property type="term" value="F:cobyrinic acid a,c-diamide synthase activity"/>
    <property type="evidence" value="ECO:0007669"/>
    <property type="project" value="InterPro"/>
</dbReference>
<proteinExistence type="predicted"/>
<dbReference type="InterPro" id="IPR011698">
    <property type="entry name" value="GATase_3"/>
</dbReference>
<name>A0A1M5Y3Z1_9FIRM</name>
<dbReference type="EMBL" id="FQXR01000009">
    <property type="protein sequence ID" value="SHI06757.1"/>
    <property type="molecule type" value="Genomic_DNA"/>
</dbReference>
<evidence type="ECO:0000256" key="4">
    <source>
        <dbReference type="ARBA" id="ARBA00022840"/>
    </source>
</evidence>
<dbReference type="NCBIfam" id="TIGR00379">
    <property type="entry name" value="cobB"/>
    <property type="match status" value="1"/>
</dbReference>
<feature type="domain" description="CobB/CobQ-like glutamine amidotransferase" evidence="8">
    <location>
        <begin position="238"/>
        <end position="419"/>
    </location>
</feature>
<gene>
    <name evidence="9" type="ORF">SAMN02745180_01970</name>
</gene>
<keyword evidence="3" id="KW-0547">Nucleotide-binding</keyword>
<dbReference type="InterPro" id="IPR027417">
    <property type="entry name" value="P-loop_NTPase"/>
</dbReference>
<dbReference type="AlphaFoldDB" id="A0A1M5Y3Z1"/>
<dbReference type="PANTHER" id="PTHR43873">
    <property type="entry name" value="COBYRINATE A,C-DIAMIDE SYNTHASE"/>
    <property type="match status" value="1"/>
</dbReference>
<dbReference type="RefSeq" id="WP_072744624.1">
    <property type="nucleotide sequence ID" value="NZ_FQXR01000009.1"/>
</dbReference>
<evidence type="ECO:0000256" key="5">
    <source>
        <dbReference type="ARBA" id="ARBA00022842"/>
    </source>
</evidence>
<evidence type="ECO:0000313" key="9">
    <source>
        <dbReference type="EMBL" id="SHI06757.1"/>
    </source>
</evidence>
<dbReference type="GO" id="GO:0005524">
    <property type="term" value="F:ATP binding"/>
    <property type="evidence" value="ECO:0007669"/>
    <property type="project" value="UniProtKB-KW"/>
</dbReference>
<keyword evidence="2" id="KW-0436">Ligase</keyword>
<dbReference type="Gene3D" id="3.40.50.880">
    <property type="match status" value="1"/>
</dbReference>
<keyword evidence="4" id="KW-0067">ATP-binding</keyword>
<dbReference type="STRING" id="1123281.SAMN02745180_01970"/>
<evidence type="ECO:0000313" key="10">
    <source>
        <dbReference type="Proteomes" id="UP000184389"/>
    </source>
</evidence>